<protein>
    <recommendedName>
        <fullName evidence="3">Reverse transcriptase domain-containing protein</fullName>
    </recommendedName>
</protein>
<organism evidence="1 2">
    <name type="scientific">Dipteronia dyeriana</name>
    <dbReference type="NCBI Taxonomy" id="168575"/>
    <lineage>
        <taxon>Eukaryota</taxon>
        <taxon>Viridiplantae</taxon>
        <taxon>Streptophyta</taxon>
        <taxon>Embryophyta</taxon>
        <taxon>Tracheophyta</taxon>
        <taxon>Spermatophyta</taxon>
        <taxon>Magnoliopsida</taxon>
        <taxon>eudicotyledons</taxon>
        <taxon>Gunneridae</taxon>
        <taxon>Pentapetalae</taxon>
        <taxon>rosids</taxon>
        <taxon>malvids</taxon>
        <taxon>Sapindales</taxon>
        <taxon>Sapindaceae</taxon>
        <taxon>Hippocastanoideae</taxon>
        <taxon>Acereae</taxon>
        <taxon>Dipteronia</taxon>
    </lineage>
</organism>
<gene>
    <name evidence="1" type="ORF">Ddye_001515</name>
</gene>
<sequence length="233" mass="26398">MEKEEIYWHQRSRENWLKSGDKNSRYFHSQASYRKAQNYIIGLYNEHGDWVDSKEGFFGVIQDYFSNVFCSASSSTQDISRVLEYVQPCLASSKSSFLDSNFSDEEIRRAIFDMAPTKAPGPDGLSTLFNQKLWPIMGSNVTKTCLMVLNEGHDITLANRTLITLIPKVKKMEKMSDFHPISLCNVLCKIIVKALTTRLRGVLGDVISEKQSAFIPGRLISNNTMWVSSACMG</sequence>
<evidence type="ECO:0000313" key="1">
    <source>
        <dbReference type="EMBL" id="KAK2662941.1"/>
    </source>
</evidence>
<dbReference type="PANTHER" id="PTHR31635:SF196">
    <property type="entry name" value="REVERSE TRANSCRIPTASE DOMAIN-CONTAINING PROTEIN-RELATED"/>
    <property type="match status" value="1"/>
</dbReference>
<accession>A0AAD9XNK1</accession>
<reference evidence="1" key="1">
    <citation type="journal article" date="2023" name="Plant J.">
        <title>Genome sequences and population genomics provide insights into the demographic history, inbreeding, and mutation load of two 'living fossil' tree species of Dipteronia.</title>
        <authorList>
            <person name="Feng Y."/>
            <person name="Comes H.P."/>
            <person name="Chen J."/>
            <person name="Zhu S."/>
            <person name="Lu R."/>
            <person name="Zhang X."/>
            <person name="Li P."/>
            <person name="Qiu J."/>
            <person name="Olsen K.M."/>
            <person name="Qiu Y."/>
        </authorList>
    </citation>
    <scope>NUCLEOTIDE SEQUENCE</scope>
    <source>
        <strain evidence="1">KIB01</strain>
    </source>
</reference>
<evidence type="ECO:0008006" key="3">
    <source>
        <dbReference type="Google" id="ProtNLM"/>
    </source>
</evidence>
<dbReference type="AlphaFoldDB" id="A0AAD9XNK1"/>
<keyword evidence="2" id="KW-1185">Reference proteome</keyword>
<evidence type="ECO:0000313" key="2">
    <source>
        <dbReference type="Proteomes" id="UP001280121"/>
    </source>
</evidence>
<comment type="caution">
    <text evidence="1">The sequence shown here is derived from an EMBL/GenBank/DDBJ whole genome shotgun (WGS) entry which is preliminary data.</text>
</comment>
<name>A0AAD9XNK1_9ROSI</name>
<dbReference type="Proteomes" id="UP001280121">
    <property type="component" value="Unassembled WGS sequence"/>
</dbReference>
<dbReference type="PANTHER" id="PTHR31635">
    <property type="entry name" value="REVERSE TRANSCRIPTASE DOMAIN-CONTAINING PROTEIN-RELATED"/>
    <property type="match status" value="1"/>
</dbReference>
<proteinExistence type="predicted"/>
<dbReference type="EMBL" id="JANJYI010000001">
    <property type="protein sequence ID" value="KAK2662941.1"/>
    <property type="molecule type" value="Genomic_DNA"/>
</dbReference>